<accession>A0A1S6HT94</accession>
<evidence type="ECO:0000313" key="2">
    <source>
        <dbReference type="EMBL" id="AQS38753.1"/>
    </source>
</evidence>
<evidence type="ECO:0000313" key="3">
    <source>
        <dbReference type="Proteomes" id="UP000189545"/>
    </source>
</evidence>
<dbReference type="OrthoDB" id="6264467at2"/>
<organism evidence="2 3">
    <name type="scientific">Shewanella psychrophila</name>
    <dbReference type="NCBI Taxonomy" id="225848"/>
    <lineage>
        <taxon>Bacteria</taxon>
        <taxon>Pseudomonadati</taxon>
        <taxon>Pseudomonadota</taxon>
        <taxon>Gammaproteobacteria</taxon>
        <taxon>Alteromonadales</taxon>
        <taxon>Shewanellaceae</taxon>
        <taxon>Shewanella</taxon>
    </lineage>
</organism>
<dbReference type="KEGG" id="spsw:Sps_03626"/>
<sequence length="135" mass="15441">MAKPSERDANYFYQQLSSGVEAGLSREQRQEFLRVLNRAVSVPSQKLLSLQLSFWFFRHFYLVIYWGIDSRARERTSAVPIVSGLLANGSIILSKGIFIVLASLITLWVAYEVKSMLGIDLFKNFHLVDLIRSLL</sequence>
<feature type="transmembrane region" description="Helical" evidence="1">
    <location>
        <begin position="88"/>
        <end position="111"/>
    </location>
</feature>
<dbReference type="Proteomes" id="UP000189545">
    <property type="component" value="Chromosome"/>
</dbReference>
<evidence type="ECO:0000256" key="1">
    <source>
        <dbReference type="SAM" id="Phobius"/>
    </source>
</evidence>
<keyword evidence="1" id="KW-0812">Transmembrane</keyword>
<dbReference type="STRING" id="225848.Sps_03626"/>
<dbReference type="EMBL" id="CP014782">
    <property type="protein sequence ID" value="AQS38753.1"/>
    <property type="molecule type" value="Genomic_DNA"/>
</dbReference>
<protein>
    <submittedName>
        <fullName evidence="2">Uncharacterized protein</fullName>
    </submittedName>
</protein>
<keyword evidence="1" id="KW-1133">Transmembrane helix</keyword>
<feature type="transmembrane region" description="Helical" evidence="1">
    <location>
        <begin position="47"/>
        <end position="68"/>
    </location>
</feature>
<keyword evidence="1" id="KW-0472">Membrane</keyword>
<proteinExistence type="predicted"/>
<reference evidence="2 3" key="1">
    <citation type="submission" date="2016-03" db="EMBL/GenBank/DDBJ databases">
        <title>Complete genome sequence of Shewanella psychrophila WP2, a deep sea bacterium isolated from west Pacific sediment.</title>
        <authorList>
            <person name="Xu G."/>
            <person name="Jian H."/>
        </authorList>
    </citation>
    <scope>NUCLEOTIDE SEQUENCE [LARGE SCALE GENOMIC DNA]</scope>
    <source>
        <strain evidence="2 3">WP2</strain>
    </source>
</reference>
<name>A0A1S6HT94_9GAMM</name>
<dbReference type="RefSeq" id="WP_077753753.1">
    <property type="nucleotide sequence ID" value="NZ_CP014782.1"/>
</dbReference>
<keyword evidence="3" id="KW-1185">Reference proteome</keyword>
<dbReference type="AlphaFoldDB" id="A0A1S6HT94"/>
<gene>
    <name evidence="2" type="ORF">Sps_03626</name>
</gene>